<evidence type="ECO:0000256" key="1">
    <source>
        <dbReference type="SAM" id="MobiDB-lite"/>
    </source>
</evidence>
<protein>
    <submittedName>
        <fullName evidence="2">Uncharacterized protein</fullName>
    </submittedName>
</protein>
<comment type="caution">
    <text evidence="2">The sequence shown here is derived from an EMBL/GenBank/DDBJ whole genome shotgun (WGS) entry which is preliminary data.</text>
</comment>
<proteinExistence type="predicted"/>
<feature type="region of interest" description="Disordered" evidence="1">
    <location>
        <begin position="273"/>
        <end position="293"/>
    </location>
</feature>
<keyword evidence="3" id="KW-1185">Reference proteome</keyword>
<sequence>MSQEADTPDLKASQSNPEKVNPYSSIQSLLSFEEPQDLQNQVSSIQAATLALIWKANERRKYLDHVQRQRQNIADAVKELDIRLHIWLLDLKIEVAELDNVGDRGADLYRIARDSCERIRKALLQVINRLVDVEGSQVSDVKESQVDVERSPEVGDKHLSGLGGRHDSNVIGRGDDDTAGRRQSEIGGYHDQSTSDEGDDDDQAGNDQEEKATSPEQAALQSCVSAHAALLDLITVAKALKEIRLSETRRGTEYHTRKKIMEIQRDILGTDLRSQPTQAGTPTEAPSQRMDTKHKKQIKTISEQYAKYFEHQPEGLAVYTRLDSTMLRPGMCGYFDVDGAWRTIVDLTDSSDLQARGLPAVGQLTCSLEKDQNQENWRIRRSDDVVQKQVSAPVTVE</sequence>
<reference evidence="2 3" key="1">
    <citation type="submission" date="2013-03" db="EMBL/GenBank/DDBJ databases">
        <title>The Genome Sequence of Cladophialophora psammophila CBS 110553.</title>
        <authorList>
            <consortium name="The Broad Institute Genomics Platform"/>
            <person name="Cuomo C."/>
            <person name="de Hoog S."/>
            <person name="Gorbushina A."/>
            <person name="Walker B."/>
            <person name="Young S.K."/>
            <person name="Zeng Q."/>
            <person name="Gargeya S."/>
            <person name="Fitzgerald M."/>
            <person name="Haas B."/>
            <person name="Abouelleil A."/>
            <person name="Allen A.W."/>
            <person name="Alvarado L."/>
            <person name="Arachchi H.M."/>
            <person name="Berlin A.M."/>
            <person name="Chapman S.B."/>
            <person name="Gainer-Dewar J."/>
            <person name="Goldberg J."/>
            <person name="Griggs A."/>
            <person name="Gujja S."/>
            <person name="Hansen M."/>
            <person name="Howarth C."/>
            <person name="Imamovic A."/>
            <person name="Ireland A."/>
            <person name="Larimer J."/>
            <person name="McCowan C."/>
            <person name="Murphy C."/>
            <person name="Pearson M."/>
            <person name="Poon T.W."/>
            <person name="Priest M."/>
            <person name="Roberts A."/>
            <person name="Saif S."/>
            <person name="Shea T."/>
            <person name="Sisk P."/>
            <person name="Sykes S."/>
            <person name="Wortman J."/>
            <person name="Nusbaum C."/>
            <person name="Birren B."/>
        </authorList>
    </citation>
    <scope>NUCLEOTIDE SEQUENCE [LARGE SCALE GENOMIC DNA]</scope>
    <source>
        <strain evidence="2 3">CBS 110553</strain>
    </source>
</reference>
<feature type="compositionally biased region" description="Basic and acidic residues" evidence="1">
    <location>
        <begin position="141"/>
        <end position="184"/>
    </location>
</feature>
<dbReference type="AlphaFoldDB" id="W9X782"/>
<feature type="compositionally biased region" description="Acidic residues" evidence="1">
    <location>
        <begin position="194"/>
        <end position="204"/>
    </location>
</feature>
<evidence type="ECO:0000313" key="2">
    <source>
        <dbReference type="EMBL" id="EXJ66299.1"/>
    </source>
</evidence>
<feature type="region of interest" description="Disordered" evidence="1">
    <location>
        <begin position="1"/>
        <end position="22"/>
    </location>
</feature>
<feature type="compositionally biased region" description="Polar residues" evidence="1">
    <location>
        <begin position="12"/>
        <end position="22"/>
    </location>
</feature>
<organism evidence="2 3">
    <name type="scientific">Cladophialophora psammophila CBS 110553</name>
    <dbReference type="NCBI Taxonomy" id="1182543"/>
    <lineage>
        <taxon>Eukaryota</taxon>
        <taxon>Fungi</taxon>
        <taxon>Dikarya</taxon>
        <taxon>Ascomycota</taxon>
        <taxon>Pezizomycotina</taxon>
        <taxon>Eurotiomycetes</taxon>
        <taxon>Chaetothyriomycetidae</taxon>
        <taxon>Chaetothyriales</taxon>
        <taxon>Herpotrichiellaceae</taxon>
        <taxon>Cladophialophora</taxon>
    </lineage>
</organism>
<dbReference type="GeneID" id="19195144"/>
<gene>
    <name evidence="2" type="ORF">A1O5_10451</name>
</gene>
<feature type="region of interest" description="Disordered" evidence="1">
    <location>
        <begin position="141"/>
        <end position="219"/>
    </location>
</feature>
<dbReference type="RefSeq" id="XP_007749217.1">
    <property type="nucleotide sequence ID" value="XM_007751027.1"/>
</dbReference>
<dbReference type="eggNOG" id="ENOG502RPEV">
    <property type="taxonomic scope" value="Eukaryota"/>
</dbReference>
<dbReference type="Proteomes" id="UP000019471">
    <property type="component" value="Unassembled WGS sequence"/>
</dbReference>
<evidence type="ECO:0000313" key="3">
    <source>
        <dbReference type="Proteomes" id="UP000019471"/>
    </source>
</evidence>
<dbReference type="OrthoDB" id="2883672at2759"/>
<dbReference type="HOGENOM" id="CLU_036821_0_0_1"/>
<dbReference type="EMBL" id="AMGX01000020">
    <property type="protein sequence ID" value="EXJ66299.1"/>
    <property type="molecule type" value="Genomic_DNA"/>
</dbReference>
<name>W9X782_9EURO</name>
<accession>W9X782</accession>
<feature type="compositionally biased region" description="Polar residues" evidence="1">
    <location>
        <begin position="273"/>
        <end position="286"/>
    </location>
</feature>